<sequence length="63" mass="7325">MATTQKNEFPEALLPQPVPPESWECCGSECGDACILTIYYRDKAEYDAQQKRLREFLAQQEHF</sequence>
<gene>
    <name evidence="1" type="ORF">NCTC10283_01109</name>
</gene>
<reference evidence="1 2" key="1">
    <citation type="submission" date="2018-06" db="EMBL/GenBank/DDBJ databases">
        <authorList>
            <consortium name="Pathogen Informatics"/>
            <person name="Doyle S."/>
        </authorList>
    </citation>
    <scope>NUCLEOTIDE SEQUENCE [LARGE SCALE GENOMIC DNA]</scope>
    <source>
        <strain evidence="1 2">NCTC10283</strain>
    </source>
</reference>
<dbReference type="AlphaFoldDB" id="A0A376BMX6"/>
<proteinExistence type="predicted"/>
<dbReference type="OrthoDB" id="5797329at2"/>
<keyword evidence="2" id="KW-1185">Reference proteome</keyword>
<dbReference type="Proteomes" id="UP000254209">
    <property type="component" value="Unassembled WGS sequence"/>
</dbReference>
<dbReference type="STRING" id="1120980.GCA_000745955_01799"/>
<evidence type="ECO:0000313" key="2">
    <source>
        <dbReference type="Proteomes" id="UP000254209"/>
    </source>
</evidence>
<name>A0A376BMX6_9NEIS</name>
<organism evidence="1 2">
    <name type="scientific">Alysiella crassa</name>
    <dbReference type="NCBI Taxonomy" id="153491"/>
    <lineage>
        <taxon>Bacteria</taxon>
        <taxon>Pseudomonadati</taxon>
        <taxon>Pseudomonadota</taxon>
        <taxon>Betaproteobacteria</taxon>
        <taxon>Neisseriales</taxon>
        <taxon>Neisseriaceae</taxon>
        <taxon>Alysiella</taxon>
    </lineage>
</organism>
<accession>A0A376BMX6</accession>
<dbReference type="RefSeq" id="WP_034293965.1">
    <property type="nucleotide sequence ID" value="NZ_CP091519.2"/>
</dbReference>
<dbReference type="EMBL" id="UFSO01000002">
    <property type="protein sequence ID" value="SSY70983.1"/>
    <property type="molecule type" value="Genomic_DNA"/>
</dbReference>
<evidence type="ECO:0000313" key="1">
    <source>
        <dbReference type="EMBL" id="SSY70983.1"/>
    </source>
</evidence>
<protein>
    <submittedName>
        <fullName evidence="1">Uncharacterized protein</fullName>
    </submittedName>
</protein>